<protein>
    <recommendedName>
        <fullName evidence="7">Polysaccharide biosynthesis protein C-terminal domain-containing protein</fullName>
    </recommendedName>
</protein>
<evidence type="ECO:0000256" key="1">
    <source>
        <dbReference type="ARBA" id="ARBA00004141"/>
    </source>
</evidence>
<accession>X1VYP3</accession>
<evidence type="ECO:0000256" key="4">
    <source>
        <dbReference type="ARBA" id="ARBA00023136"/>
    </source>
</evidence>
<feature type="transmembrane region" description="Helical" evidence="5">
    <location>
        <begin position="7"/>
        <end position="31"/>
    </location>
</feature>
<dbReference type="InterPro" id="IPR002797">
    <property type="entry name" value="Polysacc_synth"/>
</dbReference>
<evidence type="ECO:0000256" key="2">
    <source>
        <dbReference type="ARBA" id="ARBA00022692"/>
    </source>
</evidence>
<dbReference type="AlphaFoldDB" id="X1VYP3"/>
<keyword evidence="2 5" id="KW-0812">Transmembrane</keyword>
<gene>
    <name evidence="6" type="ORF">S12H4_56200</name>
</gene>
<comment type="caution">
    <text evidence="6">The sequence shown here is derived from an EMBL/GenBank/DDBJ whole genome shotgun (WGS) entry which is preliminary data.</text>
</comment>
<sequence length="70" mass="7651">MLGRKIAYNTIISAGARVITLALSLIIIGFITRYLGQAGFGQYATILAFLFFFTVLADLGLYSICLRDIS</sequence>
<keyword evidence="3 5" id="KW-1133">Transmembrane helix</keyword>
<comment type="subcellular location">
    <subcellularLocation>
        <location evidence="1">Membrane</location>
        <topology evidence="1">Multi-pass membrane protein</topology>
    </subcellularLocation>
</comment>
<dbReference type="EMBL" id="BARW01036154">
    <property type="protein sequence ID" value="GAJ24756.1"/>
    <property type="molecule type" value="Genomic_DNA"/>
</dbReference>
<feature type="transmembrane region" description="Helical" evidence="5">
    <location>
        <begin position="43"/>
        <end position="65"/>
    </location>
</feature>
<dbReference type="Pfam" id="PF01943">
    <property type="entry name" value="Polysacc_synt"/>
    <property type="match status" value="1"/>
</dbReference>
<evidence type="ECO:0000256" key="3">
    <source>
        <dbReference type="ARBA" id="ARBA00022989"/>
    </source>
</evidence>
<evidence type="ECO:0000256" key="5">
    <source>
        <dbReference type="SAM" id="Phobius"/>
    </source>
</evidence>
<organism evidence="6">
    <name type="scientific">marine sediment metagenome</name>
    <dbReference type="NCBI Taxonomy" id="412755"/>
    <lineage>
        <taxon>unclassified sequences</taxon>
        <taxon>metagenomes</taxon>
        <taxon>ecological metagenomes</taxon>
    </lineage>
</organism>
<name>X1VYP3_9ZZZZ</name>
<feature type="non-terminal residue" evidence="6">
    <location>
        <position position="70"/>
    </location>
</feature>
<keyword evidence="4 5" id="KW-0472">Membrane</keyword>
<evidence type="ECO:0000313" key="6">
    <source>
        <dbReference type="EMBL" id="GAJ24756.1"/>
    </source>
</evidence>
<reference evidence="6" key="1">
    <citation type="journal article" date="2014" name="Front. Microbiol.">
        <title>High frequency of phylogenetically diverse reductive dehalogenase-homologous genes in deep subseafloor sedimentary metagenomes.</title>
        <authorList>
            <person name="Kawai M."/>
            <person name="Futagami T."/>
            <person name="Toyoda A."/>
            <person name="Takaki Y."/>
            <person name="Nishi S."/>
            <person name="Hori S."/>
            <person name="Arai W."/>
            <person name="Tsubouchi T."/>
            <person name="Morono Y."/>
            <person name="Uchiyama I."/>
            <person name="Ito T."/>
            <person name="Fujiyama A."/>
            <person name="Inagaki F."/>
            <person name="Takami H."/>
        </authorList>
    </citation>
    <scope>NUCLEOTIDE SEQUENCE</scope>
    <source>
        <strain evidence="6">Expedition CK06-06</strain>
    </source>
</reference>
<evidence type="ECO:0008006" key="7">
    <source>
        <dbReference type="Google" id="ProtNLM"/>
    </source>
</evidence>
<dbReference type="GO" id="GO:0016020">
    <property type="term" value="C:membrane"/>
    <property type="evidence" value="ECO:0007669"/>
    <property type="project" value="UniProtKB-SubCell"/>
</dbReference>
<proteinExistence type="predicted"/>